<name>A0A2Z6E891_9GAMM</name>
<proteinExistence type="predicted"/>
<evidence type="ECO:0000313" key="3">
    <source>
        <dbReference type="Proteomes" id="UP000270530"/>
    </source>
</evidence>
<feature type="compositionally biased region" description="Low complexity" evidence="1">
    <location>
        <begin position="59"/>
        <end position="68"/>
    </location>
</feature>
<evidence type="ECO:0000313" key="2">
    <source>
        <dbReference type="EMBL" id="BBD80738.1"/>
    </source>
</evidence>
<dbReference type="Proteomes" id="UP000270530">
    <property type="component" value="Chromosome"/>
</dbReference>
<accession>A0A2Z6E891</accession>
<dbReference type="KEGG" id="rbd:ALSL_2112"/>
<sequence>MLGWPAPRRGWRDIRRREAENPKGKHEGPSPSRSLPTPARPGSGSKGLSQPAMTAGTPASALAAIQARRPARRRMRRSTGRPGVQRGR</sequence>
<evidence type="ECO:0000256" key="1">
    <source>
        <dbReference type="SAM" id="MobiDB-lite"/>
    </source>
</evidence>
<feature type="compositionally biased region" description="Basic and acidic residues" evidence="1">
    <location>
        <begin position="10"/>
        <end position="28"/>
    </location>
</feature>
<reference evidence="3" key="1">
    <citation type="submission" date="2018-04" db="EMBL/GenBank/DDBJ databases">
        <authorList>
            <person name="Watanabe M."/>
            <person name="Kojima H."/>
        </authorList>
    </citation>
    <scope>NUCLEOTIDE SEQUENCE [LARGE SCALE GENOMIC DNA]</scope>
    <source>
        <strain evidence="3">Dysh456</strain>
    </source>
</reference>
<reference evidence="3" key="2">
    <citation type="submission" date="2018-06" db="EMBL/GenBank/DDBJ databases">
        <title>Genome sequence of Rhodanobacteraceae bacterium strain Dysh456.</title>
        <authorList>
            <person name="Fukui M."/>
        </authorList>
    </citation>
    <scope>NUCLEOTIDE SEQUENCE [LARGE SCALE GENOMIC DNA]</scope>
    <source>
        <strain evidence="3">Dysh456</strain>
    </source>
</reference>
<feature type="region of interest" description="Disordered" evidence="1">
    <location>
        <begin position="1"/>
        <end position="88"/>
    </location>
</feature>
<feature type="compositionally biased region" description="Basic residues" evidence="1">
    <location>
        <begin position="69"/>
        <end position="79"/>
    </location>
</feature>
<dbReference type="EMBL" id="AP018560">
    <property type="protein sequence ID" value="BBD80738.1"/>
    <property type="molecule type" value="Genomic_DNA"/>
</dbReference>
<keyword evidence="3" id="KW-1185">Reference proteome</keyword>
<gene>
    <name evidence="2" type="ORF">ALSL_2112</name>
</gene>
<protein>
    <submittedName>
        <fullName evidence="2">Uncharacterized protein</fullName>
    </submittedName>
</protein>
<dbReference type="AlphaFoldDB" id="A0A2Z6E891"/>
<organism evidence="2 3">
    <name type="scientific">Aerosticca soli</name>
    <dbReference type="NCBI Taxonomy" id="2010829"/>
    <lineage>
        <taxon>Bacteria</taxon>
        <taxon>Pseudomonadati</taxon>
        <taxon>Pseudomonadota</taxon>
        <taxon>Gammaproteobacteria</taxon>
        <taxon>Lysobacterales</taxon>
        <taxon>Rhodanobacteraceae</taxon>
        <taxon>Aerosticca</taxon>
    </lineage>
</organism>